<dbReference type="EMBL" id="CAUOFW020008836">
    <property type="protein sequence ID" value="CAK9184069.1"/>
    <property type="molecule type" value="Genomic_DNA"/>
</dbReference>
<feature type="chain" id="PRO_5044780000" evidence="1">
    <location>
        <begin position="16"/>
        <end position="79"/>
    </location>
</feature>
<evidence type="ECO:0000313" key="3">
    <source>
        <dbReference type="Proteomes" id="UP001642360"/>
    </source>
</evidence>
<feature type="signal peptide" evidence="1">
    <location>
        <begin position="1"/>
        <end position="15"/>
    </location>
</feature>
<dbReference type="AlphaFoldDB" id="A0ABC8UTL2"/>
<evidence type="ECO:0000256" key="1">
    <source>
        <dbReference type="SAM" id="SignalP"/>
    </source>
</evidence>
<comment type="caution">
    <text evidence="2">The sequence shown here is derived from an EMBL/GenBank/DDBJ whole genome shotgun (WGS) entry which is preliminary data.</text>
</comment>
<organism evidence="2 3">
    <name type="scientific">Ilex paraguariensis</name>
    <name type="common">yerba mate</name>
    <dbReference type="NCBI Taxonomy" id="185542"/>
    <lineage>
        <taxon>Eukaryota</taxon>
        <taxon>Viridiplantae</taxon>
        <taxon>Streptophyta</taxon>
        <taxon>Embryophyta</taxon>
        <taxon>Tracheophyta</taxon>
        <taxon>Spermatophyta</taxon>
        <taxon>Magnoliopsida</taxon>
        <taxon>eudicotyledons</taxon>
        <taxon>Gunneridae</taxon>
        <taxon>Pentapetalae</taxon>
        <taxon>asterids</taxon>
        <taxon>campanulids</taxon>
        <taxon>Aquifoliales</taxon>
        <taxon>Aquifoliaceae</taxon>
        <taxon>Ilex</taxon>
    </lineage>
</organism>
<keyword evidence="1" id="KW-0732">Signal</keyword>
<sequence>MMLSILVVDMAAIQAEDMEATQVVDMEETLVEGMEDTQVVDTEETLVVAVGAEVIDIMVVDVGAALTLLRSYLYVCVFV</sequence>
<proteinExistence type="predicted"/>
<reference evidence="2 3" key="1">
    <citation type="submission" date="2024-02" db="EMBL/GenBank/DDBJ databases">
        <authorList>
            <person name="Vignale AGUSTIN F."/>
            <person name="Sosa J E."/>
            <person name="Modenutti C."/>
        </authorList>
    </citation>
    <scope>NUCLEOTIDE SEQUENCE [LARGE SCALE GENOMIC DNA]</scope>
</reference>
<evidence type="ECO:0000313" key="2">
    <source>
        <dbReference type="EMBL" id="CAK9184069.1"/>
    </source>
</evidence>
<gene>
    <name evidence="2" type="ORF">ILEXP_LOCUS54364</name>
</gene>
<keyword evidence="3" id="KW-1185">Reference proteome</keyword>
<accession>A0ABC8UTL2</accession>
<name>A0ABC8UTL2_9AQUA</name>
<dbReference type="Proteomes" id="UP001642360">
    <property type="component" value="Unassembled WGS sequence"/>
</dbReference>
<protein>
    <submittedName>
        <fullName evidence="2">Uncharacterized protein</fullName>
    </submittedName>
</protein>